<feature type="compositionally biased region" description="Pro residues" evidence="1">
    <location>
        <begin position="24"/>
        <end position="38"/>
    </location>
</feature>
<evidence type="ECO:0000256" key="1">
    <source>
        <dbReference type="SAM" id="MobiDB-lite"/>
    </source>
</evidence>
<dbReference type="SMART" id="SM00463">
    <property type="entry name" value="SMR"/>
    <property type="match status" value="1"/>
</dbReference>
<name>A0A1U9JZF9_9BURK</name>
<sequence length="242" mass="26793">MKTSKPHKALAELKALKKALQAPPSQPPSMPAAAPPTQKPSLRFGLSPKSKLNAALGPDDKALFHQAVRGTTPLKTKNTGQQLPLRSPKAPIPAEQHLQRQRHASGADELLDIYGLSDEFAIDFYDRPMNDYLSSYCGTDVLRDLKKGRWTIANHIDLHGSNLEQARLRLNYFLKHSLIEQYRCVRIVHGVGYGSKDKGPVLPLAVRRWLSQLDFVLAFTDCNPAEGGNGAVKVLLRNMRSS</sequence>
<dbReference type="Gene3D" id="3.30.1370.110">
    <property type="match status" value="1"/>
</dbReference>
<dbReference type="PANTHER" id="PTHR35562:SF2">
    <property type="entry name" value="DNA ENDONUCLEASE SMRA-RELATED"/>
    <property type="match status" value="1"/>
</dbReference>
<dbReference type="STRING" id="643674.PAEH1_05555"/>
<dbReference type="InterPro" id="IPR002625">
    <property type="entry name" value="Smr_dom"/>
</dbReference>
<evidence type="ECO:0000313" key="4">
    <source>
        <dbReference type="Proteomes" id="UP000189369"/>
    </source>
</evidence>
<feature type="domain" description="Smr" evidence="2">
    <location>
        <begin position="156"/>
        <end position="237"/>
    </location>
</feature>
<dbReference type="InterPro" id="IPR036063">
    <property type="entry name" value="Smr_dom_sf"/>
</dbReference>
<evidence type="ECO:0000313" key="3">
    <source>
        <dbReference type="EMBL" id="AQS51172.1"/>
    </source>
</evidence>
<dbReference type="Proteomes" id="UP000189369">
    <property type="component" value="Chromosome"/>
</dbReference>
<dbReference type="SUPFAM" id="SSF160443">
    <property type="entry name" value="SMR domain-like"/>
    <property type="match status" value="1"/>
</dbReference>
<dbReference type="AlphaFoldDB" id="A0A1U9JZF9"/>
<dbReference type="Pfam" id="PF01713">
    <property type="entry name" value="Smr"/>
    <property type="match status" value="1"/>
</dbReference>
<dbReference type="EMBL" id="CP019697">
    <property type="protein sequence ID" value="AQS51172.1"/>
    <property type="molecule type" value="Genomic_DNA"/>
</dbReference>
<gene>
    <name evidence="3" type="ORF">PAEH1_05555</name>
</gene>
<reference evidence="3 4" key="1">
    <citation type="submission" date="2017-01" db="EMBL/GenBank/DDBJ databases">
        <title>Complete Genome Sequence of Paenalcaligenes hominis, Isolated from a paraplegic Patient with neurogenic bladder.</title>
        <authorList>
            <person name="Mukhopadhyay R."/>
            <person name="Joaquin J."/>
            <person name="Hogue R."/>
            <person name="Kilaru A."/>
            <person name="Jospin G."/>
            <person name="Mars K."/>
            <person name="Eisen J.A."/>
            <person name="Chaturvedi V."/>
        </authorList>
    </citation>
    <scope>NUCLEOTIDE SEQUENCE [LARGE SCALE GENOMIC DNA]</scope>
    <source>
        <strain evidence="3 4">15S00501</strain>
    </source>
</reference>
<dbReference type="OrthoDB" id="9808881at2"/>
<accession>A0A1U9JZF9</accession>
<proteinExistence type="predicted"/>
<organism evidence="3 4">
    <name type="scientific">Paenalcaligenes hominis</name>
    <dbReference type="NCBI Taxonomy" id="643674"/>
    <lineage>
        <taxon>Bacteria</taxon>
        <taxon>Pseudomonadati</taxon>
        <taxon>Pseudomonadota</taxon>
        <taxon>Betaproteobacteria</taxon>
        <taxon>Burkholderiales</taxon>
        <taxon>Alcaligenaceae</taxon>
        <taxon>Paenalcaligenes</taxon>
    </lineage>
</organism>
<dbReference type="PANTHER" id="PTHR35562">
    <property type="entry name" value="DNA ENDONUCLEASE SMRA-RELATED"/>
    <property type="match status" value="1"/>
</dbReference>
<evidence type="ECO:0000259" key="2">
    <source>
        <dbReference type="PROSITE" id="PS50828"/>
    </source>
</evidence>
<dbReference type="PROSITE" id="PS50828">
    <property type="entry name" value="SMR"/>
    <property type="match status" value="1"/>
</dbReference>
<feature type="region of interest" description="Disordered" evidence="1">
    <location>
        <begin position="19"/>
        <end position="51"/>
    </location>
</feature>
<dbReference type="KEGG" id="phn:PAEH1_05555"/>
<protein>
    <recommendedName>
        <fullName evidence="2">Smr domain-containing protein</fullName>
    </recommendedName>
</protein>